<dbReference type="Proteomes" id="UP000595823">
    <property type="component" value="Chromosome"/>
</dbReference>
<protein>
    <submittedName>
        <fullName evidence="2">Uncharacterized protein</fullName>
    </submittedName>
</protein>
<keyword evidence="1" id="KW-1133">Transmembrane helix</keyword>
<evidence type="ECO:0000313" key="2">
    <source>
        <dbReference type="EMBL" id="QQK77622.1"/>
    </source>
</evidence>
<gene>
    <name evidence="2" type="ORF">HUG15_19890</name>
</gene>
<name>A0A7T6Z6L8_9BACI</name>
<dbReference type="AlphaFoldDB" id="A0A7T6Z6L8"/>
<evidence type="ECO:0000256" key="1">
    <source>
        <dbReference type="SAM" id="Phobius"/>
    </source>
</evidence>
<dbReference type="RefSeq" id="WP_200125125.1">
    <property type="nucleotide sequence ID" value="NZ_CP054705.1"/>
</dbReference>
<feature type="transmembrane region" description="Helical" evidence="1">
    <location>
        <begin position="6"/>
        <end position="24"/>
    </location>
</feature>
<accession>A0A7T6Z6L8</accession>
<sequence length="77" mass="8480">MGIILGVLFLMWGIIILAIGAKKMSNKDLKAKSRGDNFLFEVEWLTLLIQKLPSPFVRSFVVIVGVAFSGLGVFLIV</sequence>
<dbReference type="KEGG" id="scia:HUG15_19890"/>
<reference evidence="2 3" key="1">
    <citation type="submission" date="2020-06" db="EMBL/GenBank/DDBJ databases">
        <title>Genomic analysis of Salicibibacter sp. NKC5-3.</title>
        <authorList>
            <person name="Oh Y.J."/>
        </authorList>
    </citation>
    <scope>NUCLEOTIDE SEQUENCE [LARGE SCALE GENOMIC DNA]</scope>
    <source>
        <strain evidence="2 3">NKC5-3</strain>
    </source>
</reference>
<keyword evidence="1" id="KW-0472">Membrane</keyword>
<keyword evidence="3" id="KW-1185">Reference proteome</keyword>
<proteinExistence type="predicted"/>
<evidence type="ECO:0000313" key="3">
    <source>
        <dbReference type="Proteomes" id="UP000595823"/>
    </source>
</evidence>
<keyword evidence="1" id="KW-0812">Transmembrane</keyword>
<organism evidence="2 3">
    <name type="scientific">Salicibibacter cibarius</name>
    <dbReference type="NCBI Taxonomy" id="2743000"/>
    <lineage>
        <taxon>Bacteria</taxon>
        <taxon>Bacillati</taxon>
        <taxon>Bacillota</taxon>
        <taxon>Bacilli</taxon>
        <taxon>Bacillales</taxon>
        <taxon>Bacillaceae</taxon>
        <taxon>Salicibibacter</taxon>
    </lineage>
</organism>
<feature type="transmembrane region" description="Helical" evidence="1">
    <location>
        <begin position="56"/>
        <end position="76"/>
    </location>
</feature>
<dbReference type="EMBL" id="CP054705">
    <property type="protein sequence ID" value="QQK77622.1"/>
    <property type="molecule type" value="Genomic_DNA"/>
</dbReference>